<evidence type="ECO:0000256" key="4">
    <source>
        <dbReference type="ARBA" id="ARBA00022692"/>
    </source>
</evidence>
<evidence type="ECO:0000313" key="8">
    <source>
        <dbReference type="EMBL" id="HIZ78560.1"/>
    </source>
</evidence>
<keyword evidence="4 7" id="KW-0812">Transmembrane</keyword>
<comment type="similarity">
    <text evidence="2">Belongs to the chromate ion transporter (CHR) (TC 2.A.51) family.</text>
</comment>
<comment type="caution">
    <text evidence="8">The sequence shown here is derived from an EMBL/GenBank/DDBJ whole genome shotgun (WGS) entry which is preliminary data.</text>
</comment>
<comment type="subcellular location">
    <subcellularLocation>
        <location evidence="1">Cell membrane</location>
        <topology evidence="1">Multi-pass membrane protein</topology>
    </subcellularLocation>
</comment>
<dbReference type="PANTHER" id="PTHR43663">
    <property type="entry name" value="CHROMATE TRANSPORT PROTEIN-RELATED"/>
    <property type="match status" value="1"/>
</dbReference>
<gene>
    <name evidence="8" type="ORF">IAA17_02035</name>
</gene>
<dbReference type="Pfam" id="PF02417">
    <property type="entry name" value="Chromate_transp"/>
    <property type="match status" value="1"/>
</dbReference>
<protein>
    <submittedName>
        <fullName evidence="8">Chromate transporter</fullName>
    </submittedName>
</protein>
<sequence>METSIRLVKDKGRLWTLFKTCFVISACTFGGGMVIISLLQKKFVEELGWIGQDEVMDLTAIAQSCPGVMAVNTSIMIGYRICGPLGAIITAVGTVLPPMIILSVISVFYTQFRTNPVVSVVLRGMQAGVASVMMNVSVTMTRNVVAGAASLTWIMLIAAAVVVLVFNADIILVLLICGVIGGVHTWISMKQEKAGKDGTVK</sequence>
<evidence type="ECO:0000256" key="5">
    <source>
        <dbReference type="ARBA" id="ARBA00022989"/>
    </source>
</evidence>
<evidence type="ECO:0000256" key="2">
    <source>
        <dbReference type="ARBA" id="ARBA00005262"/>
    </source>
</evidence>
<evidence type="ECO:0000256" key="3">
    <source>
        <dbReference type="ARBA" id="ARBA00022475"/>
    </source>
</evidence>
<feature type="transmembrane region" description="Helical" evidence="7">
    <location>
        <begin position="170"/>
        <end position="187"/>
    </location>
</feature>
<proteinExistence type="inferred from homology"/>
<feature type="transmembrane region" description="Helical" evidence="7">
    <location>
        <begin position="143"/>
        <end position="164"/>
    </location>
</feature>
<dbReference type="InterPro" id="IPR003370">
    <property type="entry name" value="Chromate_transpt"/>
</dbReference>
<evidence type="ECO:0000256" key="6">
    <source>
        <dbReference type="ARBA" id="ARBA00023136"/>
    </source>
</evidence>
<keyword evidence="3" id="KW-1003">Cell membrane</keyword>
<keyword evidence="6 7" id="KW-0472">Membrane</keyword>
<evidence type="ECO:0000256" key="1">
    <source>
        <dbReference type="ARBA" id="ARBA00004651"/>
    </source>
</evidence>
<dbReference type="PANTHER" id="PTHR43663:SF1">
    <property type="entry name" value="CHROMATE TRANSPORTER"/>
    <property type="match status" value="1"/>
</dbReference>
<evidence type="ECO:0000313" key="9">
    <source>
        <dbReference type="Proteomes" id="UP000824101"/>
    </source>
</evidence>
<dbReference type="GO" id="GO:0005886">
    <property type="term" value="C:plasma membrane"/>
    <property type="evidence" value="ECO:0007669"/>
    <property type="project" value="UniProtKB-SubCell"/>
</dbReference>
<accession>A0A9D2K492</accession>
<name>A0A9D2K492_9FIRM</name>
<feature type="transmembrane region" description="Helical" evidence="7">
    <location>
        <begin position="86"/>
        <end position="110"/>
    </location>
</feature>
<dbReference type="Proteomes" id="UP000824101">
    <property type="component" value="Unassembled WGS sequence"/>
</dbReference>
<dbReference type="GO" id="GO:0015109">
    <property type="term" value="F:chromate transmembrane transporter activity"/>
    <property type="evidence" value="ECO:0007669"/>
    <property type="project" value="InterPro"/>
</dbReference>
<organism evidence="8 9">
    <name type="scientific">Candidatus Lachnoclostridium stercorigallinarum</name>
    <dbReference type="NCBI Taxonomy" id="2838634"/>
    <lineage>
        <taxon>Bacteria</taxon>
        <taxon>Bacillati</taxon>
        <taxon>Bacillota</taxon>
        <taxon>Clostridia</taxon>
        <taxon>Lachnospirales</taxon>
        <taxon>Lachnospiraceae</taxon>
    </lineage>
</organism>
<evidence type="ECO:0000256" key="7">
    <source>
        <dbReference type="SAM" id="Phobius"/>
    </source>
</evidence>
<dbReference type="AlphaFoldDB" id="A0A9D2K492"/>
<dbReference type="InterPro" id="IPR052518">
    <property type="entry name" value="CHR_Transporter"/>
</dbReference>
<feature type="transmembrane region" description="Helical" evidence="7">
    <location>
        <begin position="21"/>
        <end position="40"/>
    </location>
</feature>
<reference evidence="8" key="2">
    <citation type="submission" date="2021-04" db="EMBL/GenBank/DDBJ databases">
        <authorList>
            <person name="Gilroy R."/>
        </authorList>
    </citation>
    <scope>NUCLEOTIDE SEQUENCE</scope>
    <source>
        <strain evidence="8">ChiBcec1-1093</strain>
    </source>
</reference>
<reference evidence="8" key="1">
    <citation type="journal article" date="2021" name="PeerJ">
        <title>Extensive microbial diversity within the chicken gut microbiome revealed by metagenomics and culture.</title>
        <authorList>
            <person name="Gilroy R."/>
            <person name="Ravi A."/>
            <person name="Getino M."/>
            <person name="Pursley I."/>
            <person name="Horton D.L."/>
            <person name="Alikhan N.F."/>
            <person name="Baker D."/>
            <person name="Gharbi K."/>
            <person name="Hall N."/>
            <person name="Watson M."/>
            <person name="Adriaenssens E.M."/>
            <person name="Foster-Nyarko E."/>
            <person name="Jarju S."/>
            <person name="Secka A."/>
            <person name="Antonio M."/>
            <person name="Oren A."/>
            <person name="Chaudhuri R.R."/>
            <person name="La Ragione R."/>
            <person name="Hildebrand F."/>
            <person name="Pallen M.J."/>
        </authorList>
    </citation>
    <scope>NUCLEOTIDE SEQUENCE</scope>
    <source>
        <strain evidence="8">ChiBcec1-1093</strain>
    </source>
</reference>
<dbReference type="EMBL" id="DXBC01000035">
    <property type="protein sequence ID" value="HIZ78560.1"/>
    <property type="molecule type" value="Genomic_DNA"/>
</dbReference>
<keyword evidence="5 7" id="KW-1133">Transmembrane helix</keyword>